<name>A0A6A3D3L2_HIBSY</name>
<dbReference type="PANTHER" id="PTHR36527">
    <property type="entry name" value="OS01G0282866 PROTEIN"/>
    <property type="match status" value="1"/>
</dbReference>
<gene>
    <name evidence="1" type="ORF">F3Y22_tig00000002pilonHSYRG00118</name>
</gene>
<dbReference type="InterPro" id="IPR036525">
    <property type="entry name" value="Tubulin/FtsZ_GTPase_sf"/>
</dbReference>
<dbReference type="EMBL" id="VEPZ02000001">
    <property type="protein sequence ID" value="KAE8736363.1"/>
    <property type="molecule type" value="Genomic_DNA"/>
</dbReference>
<dbReference type="SUPFAM" id="SSF52490">
    <property type="entry name" value="Tubulin nucleotide-binding domain-like"/>
    <property type="match status" value="1"/>
</dbReference>
<sequence>MCEILHIQGDQCGNQIGAKIWEVVCAEHDIYPTDRYQGDQDLQLERINIYYNDDGLFQLQTTMYQIAILKRPGTRSYRVLDRSAQNNPRDRVIGLIVAH</sequence>
<proteinExistence type="predicted"/>
<protein>
    <recommendedName>
        <fullName evidence="3">Tubulin/FtsZ GTPase domain-containing protein</fullName>
    </recommendedName>
</protein>
<reference evidence="1" key="1">
    <citation type="submission" date="2019-09" db="EMBL/GenBank/DDBJ databases">
        <title>Draft genome information of white flower Hibiscus syriacus.</title>
        <authorList>
            <person name="Kim Y.-M."/>
        </authorList>
    </citation>
    <scope>NUCLEOTIDE SEQUENCE [LARGE SCALE GENOMIC DNA]</scope>
    <source>
        <strain evidence="1">YM2019G1</strain>
    </source>
</reference>
<evidence type="ECO:0000313" key="1">
    <source>
        <dbReference type="EMBL" id="KAE8736363.1"/>
    </source>
</evidence>
<keyword evidence="2" id="KW-1185">Reference proteome</keyword>
<dbReference type="AlphaFoldDB" id="A0A6A3D3L2"/>
<dbReference type="PANTHER" id="PTHR36527:SF3">
    <property type="entry name" value="OS01G0282866 PROTEIN"/>
    <property type="match status" value="1"/>
</dbReference>
<comment type="caution">
    <text evidence="1">The sequence shown here is derived from an EMBL/GenBank/DDBJ whole genome shotgun (WGS) entry which is preliminary data.</text>
</comment>
<dbReference type="Proteomes" id="UP000436088">
    <property type="component" value="Unassembled WGS sequence"/>
</dbReference>
<evidence type="ECO:0008006" key="3">
    <source>
        <dbReference type="Google" id="ProtNLM"/>
    </source>
</evidence>
<dbReference type="Gene3D" id="3.40.50.1440">
    <property type="entry name" value="Tubulin/FtsZ, GTPase domain"/>
    <property type="match status" value="1"/>
</dbReference>
<accession>A0A6A3D3L2</accession>
<evidence type="ECO:0000313" key="2">
    <source>
        <dbReference type="Proteomes" id="UP000436088"/>
    </source>
</evidence>
<organism evidence="1 2">
    <name type="scientific">Hibiscus syriacus</name>
    <name type="common">Rose of Sharon</name>
    <dbReference type="NCBI Taxonomy" id="106335"/>
    <lineage>
        <taxon>Eukaryota</taxon>
        <taxon>Viridiplantae</taxon>
        <taxon>Streptophyta</taxon>
        <taxon>Embryophyta</taxon>
        <taxon>Tracheophyta</taxon>
        <taxon>Spermatophyta</taxon>
        <taxon>Magnoliopsida</taxon>
        <taxon>eudicotyledons</taxon>
        <taxon>Gunneridae</taxon>
        <taxon>Pentapetalae</taxon>
        <taxon>rosids</taxon>
        <taxon>malvids</taxon>
        <taxon>Malvales</taxon>
        <taxon>Malvaceae</taxon>
        <taxon>Malvoideae</taxon>
        <taxon>Hibiscus</taxon>
    </lineage>
</organism>